<feature type="binding site" evidence="7">
    <location>
        <position position="199"/>
    </location>
    <ligand>
        <name>UDP-N-acetyl-alpha-D-muramoyl-L-alanyl-D-glutamate</name>
        <dbReference type="ChEBI" id="CHEBI:83900"/>
    </ligand>
</feature>
<dbReference type="EC" id="6.3.2.-" evidence="7"/>
<feature type="binding site" evidence="7">
    <location>
        <begin position="172"/>
        <end position="173"/>
    </location>
    <ligand>
        <name>UDP-N-acetyl-alpha-D-muramoyl-L-alanyl-D-glutamate</name>
        <dbReference type="ChEBI" id="CHEBI:83900"/>
    </ligand>
</feature>
<name>A0ABU2NH73_9PSEU</name>
<sequence length="516" mass="53679">MVTTTRWRARVPRARSLPDVLAFLRTLDPDARLVVPPGPPGEAPVIDGITLDSGAAAPGDLFAGLPGTRRHGAEYAVDAARAGARVVLSDRVCLVLPTLVVAAPRRVLGPLASWLHGDPSAALDVHGVTGTNGKTSTVHLLAAGLRAAGRRVGWAGSLELRAGDRARVAERTTVEAPAVQEFLASARDAGADDVALEVSSHGLALDRVAGTRFRSAVFTNFSPDHLDLHGDLESYYATKASLFTPDRCELAVVGVDGEAGRRLAGETRCPVVTFAAGGGPADWRALDVHAGITGTRFRLCGPGVDRQVRLRLLGAHQVDNVLAAVATAAAAGVDPDDALRGIEEVGVVPGRLERIDVGQPFLALVDFAHNVGGQRRLLPFLRSLTGGRLIVVLGATGERDPAKRADLGTYVGAQADVAVVTDESAYSDDPAALRAAVADAAQRVGRAEVVVEPDRARAFAVAVAAAAPGDVVLVAGRGADRVQVSAAGRREFDDRIALRRALVERAAQAWDAPVAG</sequence>
<dbReference type="Pfam" id="PF08245">
    <property type="entry name" value="Mur_ligase_M"/>
    <property type="match status" value="1"/>
</dbReference>
<evidence type="ECO:0000256" key="2">
    <source>
        <dbReference type="ARBA" id="ARBA00022618"/>
    </source>
</evidence>
<dbReference type="Proteomes" id="UP001183202">
    <property type="component" value="Unassembled WGS sequence"/>
</dbReference>
<dbReference type="SUPFAM" id="SSF53623">
    <property type="entry name" value="MurD-like peptide ligases, catalytic domain"/>
    <property type="match status" value="1"/>
</dbReference>
<evidence type="ECO:0000259" key="9">
    <source>
        <dbReference type="Pfam" id="PF01225"/>
    </source>
</evidence>
<gene>
    <name evidence="7" type="primary">murE</name>
    <name evidence="12" type="ORF">RM445_22870</name>
</gene>
<feature type="binding site" evidence="7">
    <location>
        <position position="207"/>
    </location>
    <ligand>
        <name>UDP-N-acetyl-alpha-D-muramoyl-L-alanyl-D-glutamate</name>
        <dbReference type="ChEBI" id="CHEBI:83900"/>
    </ligand>
</feature>
<dbReference type="PANTHER" id="PTHR23135">
    <property type="entry name" value="MUR LIGASE FAMILY MEMBER"/>
    <property type="match status" value="1"/>
</dbReference>
<feature type="binding site" evidence="7">
    <location>
        <position position="53"/>
    </location>
    <ligand>
        <name>UDP-N-acetyl-alpha-D-muramoyl-L-alanyl-D-glutamate</name>
        <dbReference type="ChEBI" id="CHEBI:83900"/>
    </ligand>
</feature>
<comment type="PTM">
    <text evidence="7">Carboxylation is probably crucial for Mg(2+) binding and, consequently, for the gamma-phosphate positioning of ATP.</text>
</comment>
<dbReference type="GO" id="GO:0008765">
    <property type="term" value="F:UDP-N-acetylmuramoylalanyl-D-glutamate-2,6-diaminopimelate ligase activity"/>
    <property type="evidence" value="ECO:0007669"/>
    <property type="project" value="UniProtKB-EC"/>
</dbReference>
<evidence type="ECO:0000256" key="6">
    <source>
        <dbReference type="ARBA" id="ARBA00023316"/>
    </source>
</evidence>
<proteinExistence type="inferred from homology"/>
<evidence type="ECO:0000256" key="5">
    <source>
        <dbReference type="ARBA" id="ARBA00023306"/>
    </source>
</evidence>
<dbReference type="SUPFAM" id="SSF63418">
    <property type="entry name" value="MurE/MurF N-terminal domain"/>
    <property type="match status" value="1"/>
</dbReference>
<keyword evidence="3 7" id="KW-0133">Cell shape</keyword>
<keyword evidence="4 7" id="KW-0573">Peptidoglycan synthesis</keyword>
<organism evidence="12 13">
    <name type="scientific">Pseudonocardia charpentierae</name>
    <dbReference type="NCBI Taxonomy" id="3075545"/>
    <lineage>
        <taxon>Bacteria</taxon>
        <taxon>Bacillati</taxon>
        <taxon>Actinomycetota</taxon>
        <taxon>Actinomycetes</taxon>
        <taxon>Pseudonocardiales</taxon>
        <taxon>Pseudonocardiaceae</taxon>
        <taxon>Pseudonocardia</taxon>
    </lineage>
</organism>
<comment type="pathway">
    <text evidence="7 8">Cell wall biogenesis; peptidoglycan biosynthesis.</text>
</comment>
<dbReference type="Gene3D" id="3.40.1190.10">
    <property type="entry name" value="Mur-like, catalytic domain"/>
    <property type="match status" value="1"/>
</dbReference>
<keyword evidence="7" id="KW-0963">Cytoplasm</keyword>
<keyword evidence="7 12" id="KW-0436">Ligase</keyword>
<dbReference type="Gene3D" id="3.90.190.20">
    <property type="entry name" value="Mur ligase, C-terminal domain"/>
    <property type="match status" value="1"/>
</dbReference>
<evidence type="ECO:0000256" key="4">
    <source>
        <dbReference type="ARBA" id="ARBA00022984"/>
    </source>
</evidence>
<evidence type="ECO:0000259" key="10">
    <source>
        <dbReference type="Pfam" id="PF02875"/>
    </source>
</evidence>
<keyword evidence="7" id="KW-0460">Magnesium</keyword>
<dbReference type="InterPro" id="IPR035911">
    <property type="entry name" value="MurE/MurF_N"/>
</dbReference>
<comment type="caution">
    <text evidence="12">The sequence shown here is derived from an EMBL/GenBank/DDBJ whole genome shotgun (WGS) entry which is preliminary data.</text>
</comment>
<dbReference type="EMBL" id="JAVREJ010000018">
    <property type="protein sequence ID" value="MDT0352373.1"/>
    <property type="molecule type" value="Genomic_DNA"/>
</dbReference>
<protein>
    <recommendedName>
        <fullName evidence="7">UDP-N-acetylmuramyl-tripeptide synthetase</fullName>
        <ecNumber evidence="7">6.3.2.-</ecNumber>
    </recommendedName>
    <alternativeName>
        <fullName evidence="7">UDP-MurNAc-tripeptide synthetase</fullName>
    </alternativeName>
</protein>
<keyword evidence="6 7" id="KW-0961">Cell wall biogenesis/degradation</keyword>
<evidence type="ECO:0000313" key="12">
    <source>
        <dbReference type="EMBL" id="MDT0352373.1"/>
    </source>
</evidence>
<dbReference type="NCBIfam" id="TIGR01085">
    <property type="entry name" value="murE"/>
    <property type="match status" value="1"/>
</dbReference>
<dbReference type="SUPFAM" id="SSF53244">
    <property type="entry name" value="MurD-like peptide ligases, peptide-binding domain"/>
    <property type="match status" value="1"/>
</dbReference>
<evidence type="ECO:0000256" key="3">
    <source>
        <dbReference type="ARBA" id="ARBA00022960"/>
    </source>
</evidence>
<feature type="domain" description="Mur ligase N-terminal catalytic" evidence="9">
    <location>
        <begin position="46"/>
        <end position="91"/>
    </location>
</feature>
<dbReference type="InterPro" id="IPR036565">
    <property type="entry name" value="Mur-like_cat_sf"/>
</dbReference>
<feature type="domain" description="Mur ligase central" evidence="11">
    <location>
        <begin position="128"/>
        <end position="328"/>
    </location>
</feature>
<dbReference type="HAMAP" id="MF_00208">
    <property type="entry name" value="MurE"/>
    <property type="match status" value="1"/>
</dbReference>
<keyword evidence="7" id="KW-0067">ATP-binding</keyword>
<evidence type="ECO:0000313" key="13">
    <source>
        <dbReference type="Proteomes" id="UP001183202"/>
    </source>
</evidence>
<dbReference type="RefSeq" id="WP_311558879.1">
    <property type="nucleotide sequence ID" value="NZ_JAVREJ010000018.1"/>
</dbReference>
<dbReference type="InterPro" id="IPR004101">
    <property type="entry name" value="Mur_ligase_C"/>
</dbReference>
<comment type="cofactor">
    <cofactor evidence="7">
        <name>Mg(2+)</name>
        <dbReference type="ChEBI" id="CHEBI:18420"/>
    </cofactor>
</comment>
<keyword evidence="13" id="KW-1185">Reference proteome</keyword>
<feature type="binding site" evidence="7">
    <location>
        <position position="51"/>
    </location>
    <ligand>
        <name>UDP-N-acetyl-alpha-D-muramoyl-L-alanyl-D-glutamate</name>
        <dbReference type="ChEBI" id="CHEBI:83900"/>
    </ligand>
</feature>
<dbReference type="Pfam" id="PF01225">
    <property type="entry name" value="Mur_ligase"/>
    <property type="match status" value="1"/>
</dbReference>
<feature type="domain" description="Mur ligase C-terminal" evidence="10">
    <location>
        <begin position="350"/>
        <end position="478"/>
    </location>
</feature>
<keyword evidence="7" id="KW-0547">Nucleotide-binding</keyword>
<keyword evidence="5 7" id="KW-0131">Cell cycle</keyword>
<dbReference type="InterPro" id="IPR005761">
    <property type="entry name" value="UDP-N-AcMur-Glu-dNH2Pim_ligase"/>
</dbReference>
<evidence type="ECO:0000256" key="8">
    <source>
        <dbReference type="RuleBase" id="RU004135"/>
    </source>
</evidence>
<comment type="function">
    <text evidence="7">Catalyzes the addition of an amino acid to the nucleotide precursor UDP-N-acetylmuramoyl-L-alanyl-D-glutamate (UMAG) in the biosynthesis of bacterial cell-wall peptidoglycan.</text>
</comment>
<evidence type="ECO:0000256" key="1">
    <source>
        <dbReference type="ARBA" id="ARBA00005898"/>
    </source>
</evidence>
<dbReference type="InterPro" id="IPR036615">
    <property type="entry name" value="Mur_ligase_C_dom_sf"/>
</dbReference>
<evidence type="ECO:0000259" key="11">
    <source>
        <dbReference type="Pfam" id="PF08245"/>
    </source>
</evidence>
<feature type="modified residue" description="N6-carboxylysine" evidence="7">
    <location>
        <position position="239"/>
    </location>
</feature>
<accession>A0ABU2NH73</accession>
<dbReference type="InterPro" id="IPR013221">
    <property type="entry name" value="Mur_ligase_cen"/>
</dbReference>
<keyword evidence="2 7" id="KW-0132">Cell division</keyword>
<reference evidence="13" key="1">
    <citation type="submission" date="2023-07" db="EMBL/GenBank/DDBJ databases">
        <title>30 novel species of actinomycetes from the DSMZ collection.</title>
        <authorList>
            <person name="Nouioui I."/>
        </authorList>
    </citation>
    <scope>NUCLEOTIDE SEQUENCE [LARGE SCALE GENOMIC DNA]</scope>
    <source>
        <strain evidence="13">DSM 45834</strain>
    </source>
</reference>
<comment type="caution">
    <text evidence="7">Lacks conserved residue(s) required for the propagation of feature annotation.</text>
</comment>
<comment type="subcellular location">
    <subcellularLocation>
        <location evidence="7 8">Cytoplasm</location>
    </subcellularLocation>
</comment>
<dbReference type="InterPro" id="IPR000713">
    <property type="entry name" value="Mur_ligase_N"/>
</dbReference>
<evidence type="ECO:0000256" key="7">
    <source>
        <dbReference type="HAMAP-Rule" id="MF_00208"/>
    </source>
</evidence>
<dbReference type="Pfam" id="PF02875">
    <property type="entry name" value="Mur_ligase_C"/>
    <property type="match status" value="1"/>
</dbReference>
<comment type="similarity">
    <text evidence="1 7">Belongs to the MurCDEF family. MurE subfamily.</text>
</comment>
<dbReference type="PANTHER" id="PTHR23135:SF4">
    <property type="entry name" value="UDP-N-ACETYLMURAMOYL-L-ALANYL-D-GLUTAMATE--2,6-DIAMINOPIMELATE LIGASE MURE HOMOLOG, CHLOROPLASTIC"/>
    <property type="match status" value="1"/>
</dbReference>
<feature type="binding site" evidence="7">
    <location>
        <begin position="130"/>
        <end position="136"/>
    </location>
    <ligand>
        <name>ATP</name>
        <dbReference type="ChEBI" id="CHEBI:30616"/>
    </ligand>
</feature>
<dbReference type="Gene3D" id="3.40.1390.10">
    <property type="entry name" value="MurE/MurF, N-terminal domain"/>
    <property type="match status" value="1"/>
</dbReference>